<dbReference type="PANTHER" id="PTHR38011">
    <property type="entry name" value="DIHYDROFOLATE REDUCTASE FAMILY PROTEIN (AFU_ORTHOLOGUE AFUA_8G06820)"/>
    <property type="match status" value="1"/>
</dbReference>
<dbReference type="AlphaFoldDB" id="A0A235C970"/>
<reference evidence="3 5" key="2">
    <citation type="submission" date="2019-03" db="EMBL/GenBank/DDBJ databases">
        <title>Genomic Encyclopedia of Archaeal and Bacterial Type Strains, Phase II (KMG-II): from individual species to whole genera.</title>
        <authorList>
            <person name="Goeker M."/>
        </authorList>
    </citation>
    <scope>NUCLEOTIDE SEQUENCE [LARGE SCALE GENOMIC DNA]</scope>
    <source>
        <strain evidence="3 5">DSM 15594</strain>
    </source>
</reference>
<reference evidence="2 4" key="1">
    <citation type="submission" date="2017-08" db="EMBL/GenBank/DDBJ databases">
        <title>Draft Genome Sequence of the Marine Bacterium Oceanimonas baumannii ATCC 700832.</title>
        <authorList>
            <person name="Mcclelland W.D."/>
            <person name="Brennan M.A."/>
            <person name="Trachtenberg A.M."/>
            <person name="Maclea K.S."/>
        </authorList>
    </citation>
    <scope>NUCLEOTIDE SEQUENCE [LARGE SCALE GENOMIC DNA]</scope>
    <source>
        <strain evidence="2 4">ATCC 700832</strain>
    </source>
</reference>
<dbReference type="SUPFAM" id="SSF53597">
    <property type="entry name" value="Dihydrofolate reductase-like"/>
    <property type="match status" value="1"/>
</dbReference>
<evidence type="ECO:0000313" key="3">
    <source>
        <dbReference type="EMBL" id="TDW55318.1"/>
    </source>
</evidence>
<dbReference type="GO" id="GO:0008703">
    <property type="term" value="F:5-amino-6-(5-phosphoribosylamino)uracil reductase activity"/>
    <property type="evidence" value="ECO:0007669"/>
    <property type="project" value="InterPro"/>
</dbReference>
<keyword evidence="5" id="KW-1185">Reference proteome</keyword>
<comment type="caution">
    <text evidence="2">The sequence shown here is derived from an EMBL/GenBank/DDBJ whole genome shotgun (WGS) entry which is preliminary data.</text>
</comment>
<dbReference type="PANTHER" id="PTHR38011:SF11">
    <property type="entry name" value="2,5-DIAMINO-6-RIBOSYLAMINO-4(3H)-PYRIMIDINONE 5'-PHOSPHATE REDUCTASE"/>
    <property type="match status" value="1"/>
</dbReference>
<feature type="domain" description="Bacterial bifunctional deaminase-reductase C-terminal" evidence="1">
    <location>
        <begin position="5"/>
        <end position="177"/>
    </location>
</feature>
<dbReference type="GO" id="GO:0009231">
    <property type="term" value="P:riboflavin biosynthetic process"/>
    <property type="evidence" value="ECO:0007669"/>
    <property type="project" value="InterPro"/>
</dbReference>
<name>A0A235C970_9GAMM</name>
<proteinExistence type="predicted"/>
<dbReference type="RefSeq" id="WP_094279644.1">
    <property type="nucleotide sequence ID" value="NZ_JBLWZI010000007.1"/>
</dbReference>
<dbReference type="InterPro" id="IPR002734">
    <property type="entry name" value="RibDG_C"/>
</dbReference>
<gene>
    <name evidence="2" type="ORF">B6S09_16765</name>
    <name evidence="3" type="ORF">LY04_03424</name>
</gene>
<dbReference type="InterPro" id="IPR050765">
    <property type="entry name" value="Riboflavin_Biosynth_HTPR"/>
</dbReference>
<dbReference type="EMBL" id="SODO01000019">
    <property type="protein sequence ID" value="TDW55318.1"/>
    <property type="molecule type" value="Genomic_DNA"/>
</dbReference>
<evidence type="ECO:0000313" key="2">
    <source>
        <dbReference type="EMBL" id="OYD21181.1"/>
    </source>
</evidence>
<dbReference type="Proteomes" id="UP000295058">
    <property type="component" value="Unassembled WGS sequence"/>
</dbReference>
<dbReference type="EMBL" id="NQJF01000018">
    <property type="protein sequence ID" value="OYD21181.1"/>
    <property type="molecule type" value="Genomic_DNA"/>
</dbReference>
<organism evidence="2 4">
    <name type="scientific">Oceanimonas baumannii</name>
    <dbReference type="NCBI Taxonomy" id="129578"/>
    <lineage>
        <taxon>Bacteria</taxon>
        <taxon>Pseudomonadati</taxon>
        <taxon>Pseudomonadota</taxon>
        <taxon>Gammaproteobacteria</taxon>
        <taxon>Aeromonadales</taxon>
        <taxon>Aeromonadaceae</taxon>
        <taxon>Oceanimonas</taxon>
    </lineage>
</organism>
<dbReference type="Proteomes" id="UP000243640">
    <property type="component" value="Unassembled WGS sequence"/>
</dbReference>
<protein>
    <submittedName>
        <fullName evidence="2">Dihydrofolate reductase</fullName>
    </submittedName>
</protein>
<dbReference type="Gene3D" id="3.40.430.10">
    <property type="entry name" value="Dihydrofolate Reductase, subunit A"/>
    <property type="match status" value="1"/>
</dbReference>
<evidence type="ECO:0000259" key="1">
    <source>
        <dbReference type="Pfam" id="PF01872"/>
    </source>
</evidence>
<dbReference type="InterPro" id="IPR024072">
    <property type="entry name" value="DHFR-like_dom_sf"/>
</dbReference>
<evidence type="ECO:0000313" key="4">
    <source>
        <dbReference type="Proteomes" id="UP000243640"/>
    </source>
</evidence>
<accession>A0A235C970</accession>
<dbReference type="OrthoDB" id="9782335at2"/>
<evidence type="ECO:0000313" key="5">
    <source>
        <dbReference type="Proteomes" id="UP000295058"/>
    </source>
</evidence>
<dbReference type="Pfam" id="PF01872">
    <property type="entry name" value="RibD_C"/>
    <property type="match status" value="1"/>
</dbReference>
<sequence>MKCSVFIATSADGYIATIDGGIDWLETSGKTDIDLGDGTDMGFNSFIASVDCMIMGRGCMEKLASFNLTPEQWPYGTIRIIALSRSVKEVPGSLKGKVELHSGDVSTLVSELETAGFKKAYIDGGATITSFLNAKLINEITITQAPILLGNGKPLFGLINHEVKLKDAKATVFGNDFIQVKYEVSYL</sequence>